<evidence type="ECO:0000256" key="5">
    <source>
        <dbReference type="ARBA" id="ARBA00007383"/>
    </source>
</evidence>
<evidence type="ECO:0000259" key="14">
    <source>
        <dbReference type="PROSITE" id="PS51975"/>
    </source>
</evidence>
<evidence type="ECO:0000256" key="10">
    <source>
        <dbReference type="ARBA" id="ARBA00022801"/>
    </source>
</evidence>
<dbReference type="STRING" id="1399147.P618_200875"/>
<dbReference type="GO" id="GO:0046872">
    <property type="term" value="F:metal ion binding"/>
    <property type="evidence" value="ECO:0007669"/>
    <property type="project" value="UniProtKB-KW"/>
</dbReference>
<keyword evidence="7 12" id="KW-0540">Nuclease</keyword>
<feature type="domain" description="RNase H type-2" evidence="14">
    <location>
        <begin position="27"/>
        <end position="223"/>
    </location>
</feature>
<accession>W6TT81</accession>
<dbReference type="RefSeq" id="WP_021827053.1">
    <property type="nucleotide sequence ID" value="NZ_AWTR02000074.1"/>
</dbReference>
<dbReference type="EC" id="3.1.26.4" evidence="13"/>
<dbReference type="PROSITE" id="PS51975">
    <property type="entry name" value="RNASE_H_2"/>
    <property type="match status" value="1"/>
</dbReference>
<evidence type="ECO:0000256" key="13">
    <source>
        <dbReference type="RuleBase" id="RU003515"/>
    </source>
</evidence>
<evidence type="ECO:0000256" key="2">
    <source>
        <dbReference type="ARBA" id="ARBA00001946"/>
    </source>
</evidence>
<sequence>MKKIKKLRSSAINKSATFHFEAQLGYQGVAGIDEAGYGAWAGPVAVCAVMLNVRSFPEELQKIVYDSKHLKIKMRTLIHDIFVSNPEYGVSYVEMVWPEEIHQLNVLNATLCGMERALLKFVPQPSHALIDGPRRIPFLSKDITQHPIIKGDQKSYSIAMASIIAKVQRDLLMKEMHQQYPLYGWDTNKGYGTKKHEEALKMFGCCPYHRKGYKIKGLQTRLN</sequence>
<comment type="cofactor">
    <cofactor evidence="2">
        <name>Mg(2+)</name>
        <dbReference type="ChEBI" id="CHEBI:18420"/>
    </cofactor>
</comment>
<dbReference type="SUPFAM" id="SSF53098">
    <property type="entry name" value="Ribonuclease H-like"/>
    <property type="match status" value="1"/>
</dbReference>
<dbReference type="GO" id="GO:0003723">
    <property type="term" value="F:RNA binding"/>
    <property type="evidence" value="ECO:0007669"/>
    <property type="project" value="UniProtKB-UniRule"/>
</dbReference>
<dbReference type="OrthoDB" id="9803420at2"/>
<evidence type="ECO:0000256" key="8">
    <source>
        <dbReference type="ARBA" id="ARBA00022723"/>
    </source>
</evidence>
<evidence type="ECO:0000256" key="9">
    <source>
        <dbReference type="ARBA" id="ARBA00022759"/>
    </source>
</evidence>
<keyword evidence="16" id="KW-1185">Reference proteome</keyword>
<comment type="function">
    <text evidence="3 13">Endonuclease that specifically degrades the RNA of RNA-DNA hybrids.</text>
</comment>
<comment type="subcellular location">
    <subcellularLocation>
        <location evidence="4">Cytoplasm</location>
    </subcellularLocation>
</comment>
<dbReference type="GO" id="GO:0004523">
    <property type="term" value="F:RNA-DNA hybrid ribonuclease activity"/>
    <property type="evidence" value="ECO:0007669"/>
    <property type="project" value="UniProtKB-UniRule"/>
</dbReference>
<dbReference type="EMBL" id="AWTR02000074">
    <property type="protein sequence ID" value="ETZ06977.1"/>
    <property type="molecule type" value="Genomic_DNA"/>
</dbReference>
<keyword evidence="6" id="KW-0963">Cytoplasm</keyword>
<reference evidence="15 16" key="1">
    <citation type="journal article" date="2014" name="FEMS Microbiol. Lett.">
        <title>Draft genome sequences of three Holospora species (Holospora obtusa, Holospora undulata, and Holospora elegans), endonuclear symbiotic bacteria of the ciliate Paramecium caudatum.</title>
        <authorList>
            <person name="Dohra H."/>
            <person name="Tanaka K."/>
            <person name="Suzuki T."/>
            <person name="Fujishima M."/>
            <person name="Suzuki H."/>
        </authorList>
    </citation>
    <scope>NUCLEOTIDE SEQUENCE [LARGE SCALE GENOMIC DNA]</scope>
    <source>
        <strain evidence="15 16">F1</strain>
    </source>
</reference>
<dbReference type="GO" id="GO:0005737">
    <property type="term" value="C:cytoplasm"/>
    <property type="evidence" value="ECO:0007669"/>
    <property type="project" value="UniProtKB-SubCell"/>
</dbReference>
<comment type="caution">
    <text evidence="15">The sequence shown here is derived from an EMBL/GenBank/DDBJ whole genome shotgun (WGS) entry which is preliminary data.</text>
</comment>
<comment type="cofactor">
    <cofactor evidence="12">
        <name>Mn(2+)</name>
        <dbReference type="ChEBI" id="CHEBI:29035"/>
    </cofactor>
    <cofactor evidence="12">
        <name>Mg(2+)</name>
        <dbReference type="ChEBI" id="CHEBI:18420"/>
    </cofactor>
    <text evidence="12">Manganese or magnesium. Binds 1 divalent metal ion per monomer in the absence of substrate. May bind a second metal ion after substrate binding.</text>
</comment>
<evidence type="ECO:0000256" key="1">
    <source>
        <dbReference type="ARBA" id="ARBA00000077"/>
    </source>
</evidence>
<dbReference type="PANTHER" id="PTHR10954">
    <property type="entry name" value="RIBONUCLEASE H2 SUBUNIT A"/>
    <property type="match status" value="1"/>
</dbReference>
<evidence type="ECO:0000256" key="11">
    <source>
        <dbReference type="ARBA" id="ARBA00023211"/>
    </source>
</evidence>
<dbReference type="GO" id="GO:0043137">
    <property type="term" value="P:DNA replication, removal of RNA primer"/>
    <property type="evidence" value="ECO:0007669"/>
    <property type="project" value="TreeGrafter"/>
</dbReference>
<dbReference type="eggNOG" id="COG0164">
    <property type="taxonomic scope" value="Bacteria"/>
</dbReference>
<dbReference type="InterPro" id="IPR036397">
    <property type="entry name" value="RNaseH_sf"/>
</dbReference>
<dbReference type="InterPro" id="IPR022898">
    <property type="entry name" value="RNase_HII"/>
</dbReference>
<evidence type="ECO:0000313" key="16">
    <source>
        <dbReference type="Proteomes" id="UP000019112"/>
    </source>
</evidence>
<dbReference type="InterPro" id="IPR024567">
    <property type="entry name" value="RNase_HII/HIII_dom"/>
</dbReference>
<comment type="catalytic activity">
    <reaction evidence="1 12 13">
        <text>Endonucleolytic cleavage to 5'-phosphomonoester.</text>
        <dbReference type="EC" id="3.1.26.4"/>
    </reaction>
</comment>
<dbReference type="Proteomes" id="UP000019112">
    <property type="component" value="Unassembled WGS sequence"/>
</dbReference>
<evidence type="ECO:0000256" key="7">
    <source>
        <dbReference type="ARBA" id="ARBA00022722"/>
    </source>
</evidence>
<feature type="binding site" evidence="12">
    <location>
        <position position="33"/>
    </location>
    <ligand>
        <name>a divalent metal cation</name>
        <dbReference type="ChEBI" id="CHEBI:60240"/>
    </ligand>
</feature>
<keyword evidence="11" id="KW-0464">Manganese</keyword>
<dbReference type="InterPro" id="IPR001352">
    <property type="entry name" value="RNase_HII/HIII"/>
</dbReference>
<evidence type="ECO:0000256" key="12">
    <source>
        <dbReference type="PROSITE-ProRule" id="PRU01319"/>
    </source>
</evidence>
<keyword evidence="9 12" id="KW-0255">Endonuclease</keyword>
<evidence type="ECO:0000256" key="6">
    <source>
        <dbReference type="ARBA" id="ARBA00022490"/>
    </source>
</evidence>
<dbReference type="CDD" id="cd07182">
    <property type="entry name" value="RNase_HII_bacteria_HII_like"/>
    <property type="match status" value="1"/>
</dbReference>
<dbReference type="PANTHER" id="PTHR10954:SF18">
    <property type="entry name" value="RIBONUCLEASE HII"/>
    <property type="match status" value="1"/>
</dbReference>
<feature type="binding site" evidence="12">
    <location>
        <position position="131"/>
    </location>
    <ligand>
        <name>a divalent metal cation</name>
        <dbReference type="ChEBI" id="CHEBI:60240"/>
    </ligand>
</feature>
<organism evidence="15 16">
    <name type="scientific">Holospora obtusa F1</name>
    <dbReference type="NCBI Taxonomy" id="1399147"/>
    <lineage>
        <taxon>Bacteria</taxon>
        <taxon>Pseudomonadati</taxon>
        <taxon>Pseudomonadota</taxon>
        <taxon>Alphaproteobacteria</taxon>
        <taxon>Holosporales</taxon>
        <taxon>Holosporaceae</taxon>
        <taxon>Holospora</taxon>
    </lineage>
</organism>
<feature type="binding site" evidence="12">
    <location>
        <position position="34"/>
    </location>
    <ligand>
        <name>a divalent metal cation</name>
        <dbReference type="ChEBI" id="CHEBI:60240"/>
    </ligand>
</feature>
<gene>
    <name evidence="15" type="ORF">P618_200875</name>
</gene>
<dbReference type="NCBIfam" id="NF000595">
    <property type="entry name" value="PRK00015.1-3"/>
    <property type="match status" value="1"/>
</dbReference>
<evidence type="ECO:0000256" key="4">
    <source>
        <dbReference type="ARBA" id="ARBA00004496"/>
    </source>
</evidence>
<dbReference type="Pfam" id="PF01351">
    <property type="entry name" value="RNase_HII"/>
    <property type="match status" value="1"/>
</dbReference>
<dbReference type="GO" id="GO:0006298">
    <property type="term" value="P:mismatch repair"/>
    <property type="evidence" value="ECO:0007669"/>
    <property type="project" value="TreeGrafter"/>
</dbReference>
<name>W6TT81_HOLOB</name>
<keyword evidence="10 12" id="KW-0378">Hydrolase</keyword>
<dbReference type="GO" id="GO:0032299">
    <property type="term" value="C:ribonuclease H2 complex"/>
    <property type="evidence" value="ECO:0007669"/>
    <property type="project" value="TreeGrafter"/>
</dbReference>
<comment type="similarity">
    <text evidence="5 13">Belongs to the RNase HII family.</text>
</comment>
<proteinExistence type="inferred from homology"/>
<protein>
    <recommendedName>
        <fullName evidence="13">Ribonuclease</fullName>
        <ecNumber evidence="13">3.1.26.4</ecNumber>
    </recommendedName>
</protein>
<keyword evidence="8 12" id="KW-0479">Metal-binding</keyword>
<dbReference type="Gene3D" id="3.30.420.10">
    <property type="entry name" value="Ribonuclease H-like superfamily/Ribonuclease H"/>
    <property type="match status" value="1"/>
</dbReference>
<evidence type="ECO:0000313" key="15">
    <source>
        <dbReference type="EMBL" id="ETZ06977.1"/>
    </source>
</evidence>
<evidence type="ECO:0000256" key="3">
    <source>
        <dbReference type="ARBA" id="ARBA00004065"/>
    </source>
</evidence>
<dbReference type="AlphaFoldDB" id="W6TT81"/>
<dbReference type="InterPro" id="IPR012337">
    <property type="entry name" value="RNaseH-like_sf"/>
</dbReference>